<gene>
    <name evidence="2" type="ORF">BpHYR1_051116</name>
</gene>
<dbReference type="EMBL" id="REGN01010890">
    <property type="protein sequence ID" value="RMZ98246.1"/>
    <property type="molecule type" value="Genomic_DNA"/>
</dbReference>
<evidence type="ECO:0000313" key="2">
    <source>
        <dbReference type="EMBL" id="RMZ98246.1"/>
    </source>
</evidence>
<proteinExistence type="predicted"/>
<evidence type="ECO:0000313" key="3">
    <source>
        <dbReference type="Proteomes" id="UP000276133"/>
    </source>
</evidence>
<protein>
    <submittedName>
        <fullName evidence="2">Uncharacterized protein</fullName>
    </submittedName>
</protein>
<comment type="caution">
    <text evidence="2">The sequence shown here is derived from an EMBL/GenBank/DDBJ whole genome shotgun (WGS) entry which is preliminary data.</text>
</comment>
<dbReference type="Proteomes" id="UP000276133">
    <property type="component" value="Unassembled WGS sequence"/>
</dbReference>
<feature type="region of interest" description="Disordered" evidence="1">
    <location>
        <begin position="45"/>
        <end position="78"/>
    </location>
</feature>
<accession>A0A3M7PGK4</accession>
<keyword evidence="3" id="KW-1185">Reference proteome</keyword>
<name>A0A3M7PGK4_BRAPC</name>
<organism evidence="2 3">
    <name type="scientific">Brachionus plicatilis</name>
    <name type="common">Marine rotifer</name>
    <name type="synonym">Brachionus muelleri</name>
    <dbReference type="NCBI Taxonomy" id="10195"/>
    <lineage>
        <taxon>Eukaryota</taxon>
        <taxon>Metazoa</taxon>
        <taxon>Spiralia</taxon>
        <taxon>Gnathifera</taxon>
        <taxon>Rotifera</taxon>
        <taxon>Eurotatoria</taxon>
        <taxon>Monogononta</taxon>
        <taxon>Pseudotrocha</taxon>
        <taxon>Ploima</taxon>
        <taxon>Brachionidae</taxon>
        <taxon>Brachionus</taxon>
    </lineage>
</organism>
<sequence length="106" mass="12525">MYVLIYTFIYAIEKQSSFFNKYKKRCMVNFPLLNSDLIGLLVNPRQEPKRHDPYGNDLKPNHQRRRAVPTVPTVPYQTNRTVPTVPSVFTKLIEENLRIKKFNLTI</sequence>
<dbReference type="AlphaFoldDB" id="A0A3M7PGK4"/>
<evidence type="ECO:0000256" key="1">
    <source>
        <dbReference type="SAM" id="MobiDB-lite"/>
    </source>
</evidence>
<reference evidence="2 3" key="1">
    <citation type="journal article" date="2018" name="Sci. Rep.">
        <title>Genomic signatures of local adaptation to the degree of environmental predictability in rotifers.</title>
        <authorList>
            <person name="Franch-Gras L."/>
            <person name="Hahn C."/>
            <person name="Garcia-Roger E.M."/>
            <person name="Carmona M.J."/>
            <person name="Serra M."/>
            <person name="Gomez A."/>
        </authorList>
    </citation>
    <scope>NUCLEOTIDE SEQUENCE [LARGE SCALE GENOMIC DNA]</scope>
    <source>
        <strain evidence="2">HYR1</strain>
    </source>
</reference>